<evidence type="ECO:0000313" key="2">
    <source>
        <dbReference type="EMBL" id="CAE0637320.1"/>
    </source>
</evidence>
<sequence length="136" mass="14575">MAEGAGYHGSRLAPPPAAQQAGCPNKQPNLDMTYPYVCRLYLRELCLLHNLAETGAYYYYSAVGRAAAGGGRRVAKPARLCLQELCLLHSLAEAAAYYYYYSAVGRAAGGGGRQVAKPARASDRHSVTRLPPATKP</sequence>
<evidence type="ECO:0000256" key="1">
    <source>
        <dbReference type="SAM" id="MobiDB-lite"/>
    </source>
</evidence>
<name>A0A7S3Y049_HETAK</name>
<protein>
    <submittedName>
        <fullName evidence="2">Uncharacterized protein</fullName>
    </submittedName>
</protein>
<dbReference type="EMBL" id="HBIU01034994">
    <property type="protein sequence ID" value="CAE0637320.1"/>
    <property type="molecule type" value="Transcribed_RNA"/>
</dbReference>
<accession>A0A7S3Y049</accession>
<dbReference type="AlphaFoldDB" id="A0A7S3Y049"/>
<organism evidence="2">
    <name type="scientific">Heterosigma akashiwo</name>
    <name type="common">Chromophytic alga</name>
    <name type="synonym">Heterosigma carterae</name>
    <dbReference type="NCBI Taxonomy" id="2829"/>
    <lineage>
        <taxon>Eukaryota</taxon>
        <taxon>Sar</taxon>
        <taxon>Stramenopiles</taxon>
        <taxon>Ochrophyta</taxon>
        <taxon>Raphidophyceae</taxon>
        <taxon>Chattonellales</taxon>
        <taxon>Chattonellaceae</taxon>
        <taxon>Heterosigma</taxon>
    </lineage>
</organism>
<gene>
    <name evidence="2" type="ORF">HAKA00212_LOCUS16097</name>
</gene>
<feature type="region of interest" description="Disordered" evidence="1">
    <location>
        <begin position="114"/>
        <end position="136"/>
    </location>
</feature>
<feature type="region of interest" description="Disordered" evidence="1">
    <location>
        <begin position="1"/>
        <end position="20"/>
    </location>
</feature>
<proteinExistence type="predicted"/>
<reference evidence="2" key="1">
    <citation type="submission" date="2021-01" db="EMBL/GenBank/DDBJ databases">
        <authorList>
            <person name="Corre E."/>
            <person name="Pelletier E."/>
            <person name="Niang G."/>
            <person name="Scheremetjew M."/>
            <person name="Finn R."/>
            <person name="Kale V."/>
            <person name="Holt S."/>
            <person name="Cochrane G."/>
            <person name="Meng A."/>
            <person name="Brown T."/>
            <person name="Cohen L."/>
        </authorList>
    </citation>
    <scope>NUCLEOTIDE SEQUENCE</scope>
    <source>
        <strain evidence="2">CCMP3107</strain>
    </source>
</reference>